<dbReference type="EMBL" id="FQVH01000036">
    <property type="protein sequence ID" value="SHF66946.1"/>
    <property type="molecule type" value="Genomic_DNA"/>
</dbReference>
<dbReference type="AlphaFoldDB" id="A0A1M5DJ48"/>
<protein>
    <submittedName>
        <fullName evidence="1">Uncharacterized protein</fullName>
    </submittedName>
</protein>
<dbReference type="OrthoDB" id="5914937at2"/>
<evidence type="ECO:0000313" key="2">
    <source>
        <dbReference type="Proteomes" id="UP000184088"/>
    </source>
</evidence>
<dbReference type="RefSeq" id="WP_073345636.1">
    <property type="nucleotide sequence ID" value="NZ_FQVH01000036.1"/>
</dbReference>
<gene>
    <name evidence="1" type="ORF">SAMN02746089_02353</name>
</gene>
<proteinExistence type="predicted"/>
<accession>A0A1M5DJ48</accession>
<dbReference type="Proteomes" id="UP000184088">
    <property type="component" value="Unassembled WGS sequence"/>
</dbReference>
<name>A0A1M5DJ48_9THEO</name>
<dbReference type="STRING" id="1121256.SAMN02746089_02353"/>
<sequence>MSVSINKVAFAGWENCIQISNGIVDIVATVDVGPRLIRYGFTGDVNEFAVKEEDAGKVGGNQWRNYGGHRLWHSPEVMPRTYSPDNEVVDWQEIQNGVRLIQKPEPWVNMQKEITVILSPDSSEVKLIHKITNTGAWAVKLAPWSISVMATGGIEIIPQIDKDTGFLPNRSVVLWPYSKMNDHRVFWGERYIALKQDPDMKSPFKLGTQNEKGWVAYINNGHMFVKRYTHITGAEYPDFGASFETYTTDWMIEIETLGPLVELQPGSSVEHVEEWELIDGVKTPDFDEVAFDEIARLIKIK</sequence>
<reference evidence="1 2" key="1">
    <citation type="submission" date="2016-11" db="EMBL/GenBank/DDBJ databases">
        <authorList>
            <person name="Jaros S."/>
            <person name="Januszkiewicz K."/>
            <person name="Wedrychowicz H."/>
        </authorList>
    </citation>
    <scope>NUCLEOTIDE SEQUENCE [LARGE SCALE GENOMIC DNA]</scope>
    <source>
        <strain evidence="1 2">DSM 17918</strain>
    </source>
</reference>
<evidence type="ECO:0000313" key="1">
    <source>
        <dbReference type="EMBL" id="SHF66946.1"/>
    </source>
</evidence>
<keyword evidence="2" id="KW-1185">Reference proteome</keyword>
<organism evidence="1 2">
    <name type="scientific">Caldanaerobius fijiensis DSM 17918</name>
    <dbReference type="NCBI Taxonomy" id="1121256"/>
    <lineage>
        <taxon>Bacteria</taxon>
        <taxon>Bacillati</taxon>
        <taxon>Bacillota</taxon>
        <taxon>Clostridia</taxon>
        <taxon>Thermoanaerobacterales</taxon>
        <taxon>Thermoanaerobacteraceae</taxon>
        <taxon>Caldanaerobius</taxon>
    </lineage>
</organism>